<proteinExistence type="inferred from homology"/>
<evidence type="ECO:0000256" key="2">
    <source>
        <dbReference type="ARBA" id="ARBA00022670"/>
    </source>
</evidence>
<feature type="domain" description="SLH" evidence="8">
    <location>
        <begin position="788"/>
        <end position="841"/>
    </location>
</feature>
<feature type="signal peptide" evidence="7">
    <location>
        <begin position="1"/>
        <end position="31"/>
    </location>
</feature>
<dbReference type="PROSITE" id="PS00137">
    <property type="entry name" value="SUBTILASE_HIS"/>
    <property type="match status" value="1"/>
</dbReference>
<reference evidence="9 10" key="1">
    <citation type="submission" date="2022-12" db="EMBL/GenBank/DDBJ databases">
        <title>Draft genome sequence of Paenibacillus sp. dW9.</title>
        <authorList>
            <person name="Choi E.-W."/>
            <person name="Kim D.-U."/>
        </authorList>
    </citation>
    <scope>NUCLEOTIDE SEQUENCE [LARGE SCALE GENOMIC DNA]</scope>
    <source>
        <strain evidence="10">dW9</strain>
    </source>
</reference>
<sequence length="841" mass="92165">MIHKWKTSSAAMLLFSFALLFTLCGTVFGMAADDPFYDKQAYLQQIHMSEAWDIARENKDTVIAIVDTGVDLKHPDLQPNLVAGANLINPKLPPQDDNGHGTNVAGVIAAVGNNDRGVTGILWKAKIMPIKALEADGSGGEKMLGEGIRYAVDHGAKIVVLSLGLNKYSSYMSDIVRYAEERDVLLVAATGNEGNRVKYPAAYPTVLAVGGVGTDGTVDSRSNTGPEIDVVAPWDVFTTALGGSYENKDGTSMAAPQVAAAAALLWGLHPELKPYQIRQKIRQTAEDVGGRGWNPQTGYGLLRVDRLLKEPMLANMYEPNNRKAQAKTISISKKIAASFSGGTDQEWYAVDADYDGTLNVGLDLDPSLAVNVQHTDASGKLTSTTVQGGQTVPFQVTKGRNYLLLQLSDRNRRAETPYQLTTSFDIYKDPYEDNDKQYKAFVLPSRSQTIKGTFHQYNDVDWFELPIPESGSLGIRVTTDTARIDPVLLVQRRGEKAVTIDQGDDGAEEIYDLPKVFPGSYYIRISNVKDYANPVVGEYTLSIEYNAKLIDPNEPNNHWYQATAVSLDTPYNGLLDTSEDIDWFQFQVGEESLVNISLTDIPSSVTIYMALYDGSLKSIAGSMNSPPSTGQQLTGKFAPGTYYVKLTTGTPFDNQMYQFRVTAQPLLGGYTDIKGHWAQDAILSLSGRQLIDGYGNYTFQPDRPITRAEAAAVLTRAFKLTKQRSIAYSDLDSSHWGYSYIARAAQAGMIDGYPDGTVAPDQPVSRMEMTAMMARSLNMTGKKRGTVPFTDVDESYWGTGLLKQMKAEGWIAGYADGSFRPDQQATRAEFMKLLSQLLKPG</sequence>
<dbReference type="PROSITE" id="PS51272">
    <property type="entry name" value="SLH"/>
    <property type="match status" value="3"/>
</dbReference>
<dbReference type="Pfam" id="PF00082">
    <property type="entry name" value="Peptidase_S8"/>
    <property type="match status" value="1"/>
</dbReference>
<evidence type="ECO:0000313" key="10">
    <source>
        <dbReference type="Proteomes" id="UP001527882"/>
    </source>
</evidence>
<dbReference type="PRINTS" id="PR00723">
    <property type="entry name" value="SUBTILISIN"/>
</dbReference>
<name>A0ABT4QDR0_9BACL</name>
<dbReference type="RefSeq" id="WP_269883370.1">
    <property type="nucleotide sequence ID" value="NZ_JAQAGZ010000014.1"/>
</dbReference>
<keyword evidence="7" id="KW-0732">Signal</keyword>
<evidence type="ECO:0000259" key="8">
    <source>
        <dbReference type="PROSITE" id="PS51272"/>
    </source>
</evidence>
<comment type="caution">
    <text evidence="9">The sequence shown here is derived from an EMBL/GenBank/DDBJ whole genome shotgun (WGS) entry which is preliminary data.</text>
</comment>
<evidence type="ECO:0000256" key="7">
    <source>
        <dbReference type="SAM" id="SignalP"/>
    </source>
</evidence>
<evidence type="ECO:0000256" key="5">
    <source>
        <dbReference type="PROSITE-ProRule" id="PRU01240"/>
    </source>
</evidence>
<dbReference type="Gene3D" id="3.40.50.200">
    <property type="entry name" value="Peptidase S8/S53 domain"/>
    <property type="match status" value="1"/>
</dbReference>
<feature type="active site" description="Charge relay system" evidence="5">
    <location>
        <position position="67"/>
    </location>
</feature>
<dbReference type="InterPro" id="IPR001119">
    <property type="entry name" value="SLH_dom"/>
</dbReference>
<feature type="active site" description="Charge relay system" evidence="5">
    <location>
        <position position="100"/>
    </location>
</feature>
<keyword evidence="10" id="KW-1185">Reference proteome</keyword>
<dbReference type="InterPro" id="IPR015500">
    <property type="entry name" value="Peptidase_S8_subtilisin-rel"/>
</dbReference>
<dbReference type="PANTHER" id="PTHR43399:SF4">
    <property type="entry name" value="CELL WALL-ASSOCIATED PROTEASE"/>
    <property type="match status" value="1"/>
</dbReference>
<keyword evidence="2 5" id="KW-0645">Protease</keyword>
<protein>
    <submittedName>
        <fullName evidence="9">S8 family serine peptidase</fullName>
    </submittedName>
</protein>
<dbReference type="PROSITE" id="PS00136">
    <property type="entry name" value="SUBTILASE_ASP"/>
    <property type="match status" value="1"/>
</dbReference>
<keyword evidence="4 5" id="KW-0720">Serine protease</keyword>
<dbReference type="SUPFAM" id="SSF89260">
    <property type="entry name" value="Collagen-binding domain"/>
    <property type="match status" value="2"/>
</dbReference>
<dbReference type="Pfam" id="PF04151">
    <property type="entry name" value="PPC"/>
    <property type="match status" value="1"/>
</dbReference>
<dbReference type="SUPFAM" id="SSF52743">
    <property type="entry name" value="Subtilisin-like"/>
    <property type="match status" value="1"/>
</dbReference>
<dbReference type="InterPro" id="IPR007280">
    <property type="entry name" value="Peptidase_C_arc/bac"/>
</dbReference>
<gene>
    <name evidence="9" type="ORF">O9H85_20945</name>
</gene>
<evidence type="ECO:0000256" key="3">
    <source>
        <dbReference type="ARBA" id="ARBA00022801"/>
    </source>
</evidence>
<keyword evidence="3 5" id="KW-0378">Hydrolase</keyword>
<feature type="domain" description="SLH" evidence="8">
    <location>
        <begin position="665"/>
        <end position="723"/>
    </location>
</feature>
<evidence type="ECO:0000256" key="6">
    <source>
        <dbReference type="RuleBase" id="RU003355"/>
    </source>
</evidence>
<dbReference type="InterPro" id="IPR051048">
    <property type="entry name" value="Peptidase_S8/S53_subtilisin"/>
</dbReference>
<dbReference type="EMBL" id="JAQAGZ010000014">
    <property type="protein sequence ID" value="MCZ8514840.1"/>
    <property type="molecule type" value="Genomic_DNA"/>
</dbReference>
<dbReference type="InterPro" id="IPR023827">
    <property type="entry name" value="Peptidase_S8_Asp-AS"/>
</dbReference>
<dbReference type="PROSITE" id="PS00138">
    <property type="entry name" value="SUBTILASE_SER"/>
    <property type="match status" value="1"/>
</dbReference>
<accession>A0ABT4QDR0</accession>
<dbReference type="InterPro" id="IPR000209">
    <property type="entry name" value="Peptidase_S8/S53_dom"/>
</dbReference>
<dbReference type="PROSITE" id="PS51892">
    <property type="entry name" value="SUBTILASE"/>
    <property type="match status" value="1"/>
</dbReference>
<feature type="chain" id="PRO_5045957623" evidence="7">
    <location>
        <begin position="32"/>
        <end position="841"/>
    </location>
</feature>
<dbReference type="InterPro" id="IPR022398">
    <property type="entry name" value="Peptidase_S8_His-AS"/>
</dbReference>
<dbReference type="InterPro" id="IPR036852">
    <property type="entry name" value="Peptidase_S8/S53_dom_sf"/>
</dbReference>
<feature type="domain" description="SLH" evidence="8">
    <location>
        <begin position="724"/>
        <end position="787"/>
    </location>
</feature>
<dbReference type="Gene3D" id="2.60.120.380">
    <property type="match status" value="3"/>
</dbReference>
<evidence type="ECO:0000256" key="4">
    <source>
        <dbReference type="ARBA" id="ARBA00022825"/>
    </source>
</evidence>
<dbReference type="PANTHER" id="PTHR43399">
    <property type="entry name" value="SUBTILISIN-RELATED"/>
    <property type="match status" value="1"/>
</dbReference>
<dbReference type="Proteomes" id="UP001527882">
    <property type="component" value="Unassembled WGS sequence"/>
</dbReference>
<comment type="similarity">
    <text evidence="1 5 6">Belongs to the peptidase S8 family.</text>
</comment>
<feature type="active site" description="Charge relay system" evidence="5">
    <location>
        <position position="252"/>
    </location>
</feature>
<evidence type="ECO:0000313" key="9">
    <source>
        <dbReference type="EMBL" id="MCZ8514840.1"/>
    </source>
</evidence>
<dbReference type="Pfam" id="PF00395">
    <property type="entry name" value="SLH"/>
    <property type="match status" value="3"/>
</dbReference>
<organism evidence="9 10">
    <name type="scientific">Paenibacillus gyeongsangnamensis</name>
    <dbReference type="NCBI Taxonomy" id="3388067"/>
    <lineage>
        <taxon>Bacteria</taxon>
        <taxon>Bacillati</taxon>
        <taxon>Bacillota</taxon>
        <taxon>Bacilli</taxon>
        <taxon>Bacillales</taxon>
        <taxon>Paenibacillaceae</taxon>
        <taxon>Paenibacillus</taxon>
    </lineage>
</organism>
<evidence type="ECO:0000256" key="1">
    <source>
        <dbReference type="ARBA" id="ARBA00011073"/>
    </source>
</evidence>
<dbReference type="InterPro" id="IPR023828">
    <property type="entry name" value="Peptidase_S8_Ser-AS"/>
</dbReference>